<evidence type="ECO:0000259" key="8">
    <source>
        <dbReference type="Pfam" id="PF04082"/>
    </source>
</evidence>
<evidence type="ECO:0000313" key="10">
    <source>
        <dbReference type="Proteomes" id="UP000654913"/>
    </source>
</evidence>
<feature type="domain" description="Xylanolytic transcriptional activator regulatory" evidence="8">
    <location>
        <begin position="237"/>
        <end position="459"/>
    </location>
</feature>
<dbReference type="PANTHER" id="PTHR40626:SF10">
    <property type="entry name" value="C2H2-TYPE DOMAIN-CONTAINING PROTEIN"/>
    <property type="match status" value="1"/>
</dbReference>
<keyword evidence="10" id="KW-1185">Reference proteome</keyword>
<dbReference type="EMBL" id="AP024448">
    <property type="protein sequence ID" value="BCS27723.1"/>
    <property type="molecule type" value="Genomic_DNA"/>
</dbReference>
<dbReference type="OrthoDB" id="654211at2759"/>
<accession>A0A7R7XVJ3</accession>
<keyword evidence="2" id="KW-0479">Metal-binding</keyword>
<sequence>MFFSKTTCRDLLVRHIRLSHATALPNGTQADDPQWLRESFPGPQNDSQASELSQLLKASEMRSSSTVNGPPISTGTPPPLGSNGSLNTGLEQPRSDQWPNGTQDTFQELAFLLDDCAEFTDDVAPYLSADDRAQFEAVERAGILDQILEPDATSQPASRLRGEMPPGMLFSRMGSRLPSLQPPDATAQQSESERPVGVFERITVSTWDVLVAKLHEVLPVVPDGFVLPSRLALSRYLTAYLENFHEHMPFLHIPTVFLHSCHIDLVLAIASIGAQYCFESNRALQLFRVSRAIAEDRLSRRRMASSNAAVGDSAAYEPTQIMQTLLLLLAKETWSGTRNLQFSDLSIQYVLAGLVREDGFQSIQPDDDASWGEWAAYETLQRTKWITFCFFNLHTLIYSIPSPIHCSELSELRLPCHDSVFRAKTESEWRMVKSNIQHLDFGNVFGQLFTVRFSSALIHVSTLTCYTLMHALIQQIYLVGEVSKYQPTHDSALPGHDAYAPVEVALQNWKSLWKRMPESSIDPSNPAGPMAFNSTALLRLAYVRLSWVIGPSRTPHTWDPQNIANAFLHAQTIKGSPRLLRAVLHAAHALSIPIQLGIHRVAQTQTFRWSVQHSLAALECAFLLCKWLEGLSQQDTLSSLTAAEHRMVLLVKAVLDETDYASPHPFNVESPRDMRHLCANVFRVWAQAFHGPVQVWHIVDIIRESFELCALRYEM</sequence>
<organism evidence="9 10">
    <name type="scientific">Aspergillus puulaauensis</name>
    <dbReference type="NCBI Taxonomy" id="1220207"/>
    <lineage>
        <taxon>Eukaryota</taxon>
        <taxon>Fungi</taxon>
        <taxon>Dikarya</taxon>
        <taxon>Ascomycota</taxon>
        <taxon>Pezizomycotina</taxon>
        <taxon>Eurotiomycetes</taxon>
        <taxon>Eurotiomycetidae</taxon>
        <taxon>Eurotiales</taxon>
        <taxon>Aspergillaceae</taxon>
        <taxon>Aspergillus</taxon>
    </lineage>
</organism>
<comment type="subcellular location">
    <subcellularLocation>
        <location evidence="1">Nucleus</location>
    </subcellularLocation>
</comment>
<feature type="compositionally biased region" description="Polar residues" evidence="7">
    <location>
        <begin position="82"/>
        <end position="102"/>
    </location>
</feature>
<dbReference type="GO" id="GO:0000978">
    <property type="term" value="F:RNA polymerase II cis-regulatory region sequence-specific DNA binding"/>
    <property type="evidence" value="ECO:0007669"/>
    <property type="project" value="InterPro"/>
</dbReference>
<evidence type="ECO:0000256" key="7">
    <source>
        <dbReference type="SAM" id="MobiDB-lite"/>
    </source>
</evidence>
<dbReference type="RefSeq" id="XP_041559917.1">
    <property type="nucleotide sequence ID" value="XM_041694048.1"/>
</dbReference>
<name>A0A7R7XVJ3_9EURO</name>
<dbReference type="PANTHER" id="PTHR40626">
    <property type="entry name" value="MIP31509P"/>
    <property type="match status" value="1"/>
</dbReference>
<dbReference type="InterPro" id="IPR007219">
    <property type="entry name" value="XnlR_reg_dom"/>
</dbReference>
<keyword evidence="4" id="KW-0863">Zinc-finger</keyword>
<evidence type="ECO:0000256" key="6">
    <source>
        <dbReference type="ARBA" id="ARBA00023242"/>
    </source>
</evidence>
<feature type="compositionally biased region" description="Polar residues" evidence="7">
    <location>
        <begin position="61"/>
        <end position="75"/>
    </location>
</feature>
<evidence type="ECO:0000256" key="4">
    <source>
        <dbReference type="ARBA" id="ARBA00022771"/>
    </source>
</evidence>
<dbReference type="AlphaFoldDB" id="A0A7R7XVJ3"/>
<dbReference type="CDD" id="cd12148">
    <property type="entry name" value="fungal_TF_MHR"/>
    <property type="match status" value="1"/>
</dbReference>
<keyword evidence="3" id="KW-0677">Repeat</keyword>
<dbReference type="GeneID" id="64977728"/>
<feature type="region of interest" description="Disordered" evidence="7">
    <location>
        <begin position="24"/>
        <end position="102"/>
    </location>
</feature>
<dbReference type="GO" id="GO:0005634">
    <property type="term" value="C:nucleus"/>
    <property type="evidence" value="ECO:0007669"/>
    <property type="project" value="UniProtKB-SubCell"/>
</dbReference>
<proteinExistence type="predicted"/>
<dbReference type="GO" id="GO:0000981">
    <property type="term" value="F:DNA-binding transcription factor activity, RNA polymerase II-specific"/>
    <property type="evidence" value="ECO:0007669"/>
    <property type="project" value="InterPro"/>
</dbReference>
<evidence type="ECO:0000256" key="5">
    <source>
        <dbReference type="ARBA" id="ARBA00022833"/>
    </source>
</evidence>
<dbReference type="GO" id="GO:0006351">
    <property type="term" value="P:DNA-templated transcription"/>
    <property type="evidence" value="ECO:0007669"/>
    <property type="project" value="InterPro"/>
</dbReference>
<protein>
    <recommendedName>
        <fullName evidence="8">Xylanolytic transcriptional activator regulatory domain-containing protein</fullName>
    </recommendedName>
</protein>
<dbReference type="Pfam" id="PF04082">
    <property type="entry name" value="Fungal_trans"/>
    <property type="match status" value="1"/>
</dbReference>
<reference evidence="9" key="1">
    <citation type="submission" date="2021-01" db="EMBL/GenBank/DDBJ databases">
        <authorList>
            <consortium name="Aspergillus puulaauensis MK2 genome sequencing consortium"/>
            <person name="Kazuki M."/>
            <person name="Futagami T."/>
        </authorList>
    </citation>
    <scope>NUCLEOTIDE SEQUENCE</scope>
    <source>
        <strain evidence="9">MK2</strain>
    </source>
</reference>
<feature type="region of interest" description="Disordered" evidence="7">
    <location>
        <begin position="171"/>
        <end position="192"/>
    </location>
</feature>
<evidence type="ECO:0000313" key="9">
    <source>
        <dbReference type="EMBL" id="BCS27723.1"/>
    </source>
</evidence>
<reference evidence="9" key="2">
    <citation type="submission" date="2021-02" db="EMBL/GenBank/DDBJ databases">
        <title>Aspergillus puulaauensis MK2 genome sequence.</title>
        <authorList>
            <person name="Futagami T."/>
            <person name="Mori K."/>
            <person name="Kadooka C."/>
            <person name="Tanaka T."/>
        </authorList>
    </citation>
    <scope>NUCLEOTIDE SEQUENCE</scope>
    <source>
        <strain evidence="9">MK2</strain>
    </source>
</reference>
<dbReference type="Proteomes" id="UP000654913">
    <property type="component" value="Chromosome 6"/>
</dbReference>
<dbReference type="GO" id="GO:0008270">
    <property type="term" value="F:zinc ion binding"/>
    <property type="evidence" value="ECO:0007669"/>
    <property type="project" value="UniProtKB-KW"/>
</dbReference>
<feature type="compositionally biased region" description="Polar residues" evidence="7">
    <location>
        <begin position="42"/>
        <end position="53"/>
    </location>
</feature>
<dbReference type="GO" id="GO:0000785">
    <property type="term" value="C:chromatin"/>
    <property type="evidence" value="ECO:0007669"/>
    <property type="project" value="TreeGrafter"/>
</dbReference>
<evidence type="ECO:0000256" key="1">
    <source>
        <dbReference type="ARBA" id="ARBA00004123"/>
    </source>
</evidence>
<evidence type="ECO:0000256" key="3">
    <source>
        <dbReference type="ARBA" id="ARBA00022737"/>
    </source>
</evidence>
<gene>
    <name evidence="9" type="ORF">APUU_60771A</name>
</gene>
<dbReference type="InterPro" id="IPR051059">
    <property type="entry name" value="VerF-like"/>
</dbReference>
<keyword evidence="5" id="KW-0862">Zinc</keyword>
<evidence type="ECO:0000256" key="2">
    <source>
        <dbReference type="ARBA" id="ARBA00022723"/>
    </source>
</evidence>
<keyword evidence="6" id="KW-0539">Nucleus</keyword>
<dbReference type="KEGG" id="apuu:APUU_60771A"/>